<proteinExistence type="predicted"/>
<organism evidence="2 3">
    <name type="scientific">Puccinia coronata f. sp. avenae</name>
    <dbReference type="NCBI Taxonomy" id="200324"/>
    <lineage>
        <taxon>Eukaryota</taxon>
        <taxon>Fungi</taxon>
        <taxon>Dikarya</taxon>
        <taxon>Basidiomycota</taxon>
        <taxon>Pucciniomycotina</taxon>
        <taxon>Pucciniomycetes</taxon>
        <taxon>Pucciniales</taxon>
        <taxon>Pucciniaceae</taxon>
        <taxon>Puccinia</taxon>
    </lineage>
</organism>
<gene>
    <name evidence="2" type="ORF">PCANC_20243</name>
</gene>
<dbReference type="Proteomes" id="UP000235388">
    <property type="component" value="Unassembled WGS sequence"/>
</dbReference>
<reference evidence="2 3" key="1">
    <citation type="submission" date="2017-11" db="EMBL/GenBank/DDBJ databases">
        <title>De novo assembly and phasing of dikaryotic genomes from two isolates of Puccinia coronata f. sp. avenae, the causal agent of oat crown rust.</title>
        <authorList>
            <person name="Miller M.E."/>
            <person name="Zhang Y."/>
            <person name="Omidvar V."/>
            <person name="Sperschneider J."/>
            <person name="Schwessinger B."/>
            <person name="Raley C."/>
            <person name="Palmer J.M."/>
            <person name="Garnica D."/>
            <person name="Upadhyaya N."/>
            <person name="Rathjen J."/>
            <person name="Taylor J.M."/>
            <person name="Park R.F."/>
            <person name="Dodds P.N."/>
            <person name="Hirsch C.D."/>
            <person name="Kianian S.F."/>
            <person name="Figueroa M."/>
        </authorList>
    </citation>
    <scope>NUCLEOTIDE SEQUENCE [LARGE SCALE GENOMIC DNA]</scope>
    <source>
        <strain evidence="2">12NC29</strain>
    </source>
</reference>
<dbReference type="EMBL" id="PGCJ01001004">
    <property type="protein sequence ID" value="PLW11823.1"/>
    <property type="molecule type" value="Genomic_DNA"/>
</dbReference>
<protein>
    <submittedName>
        <fullName evidence="2">Uncharacterized protein</fullName>
    </submittedName>
</protein>
<keyword evidence="1" id="KW-0732">Signal</keyword>
<accession>A0A2N5SF05</accession>
<evidence type="ECO:0000256" key="1">
    <source>
        <dbReference type="SAM" id="SignalP"/>
    </source>
</evidence>
<keyword evidence="3" id="KW-1185">Reference proteome</keyword>
<evidence type="ECO:0000313" key="2">
    <source>
        <dbReference type="EMBL" id="PLW11823.1"/>
    </source>
</evidence>
<feature type="signal peptide" evidence="1">
    <location>
        <begin position="1"/>
        <end position="16"/>
    </location>
</feature>
<comment type="caution">
    <text evidence="2">The sequence shown here is derived from an EMBL/GenBank/DDBJ whole genome shotgun (WGS) entry which is preliminary data.</text>
</comment>
<dbReference type="AlphaFoldDB" id="A0A2N5SF05"/>
<sequence length="198" mass="22702">MKLDVMLGILFSLALAGGIITRQDRHLWQPLVTADPDNDKIWKYVDLFAESKAVRREPTETTPYQKMKFAQAESPSETPNEAVYKTYSLLDGDKLVTHYMAVVLHNEHDAWLHLRGIHPHGSILILKVPTKLGYSHARHLGPRETRKVQIPVCDEVRHIIFRQSQRKSIPDFQDNKANPFKIYWMGYSKQPDGSSSPS</sequence>
<evidence type="ECO:0000313" key="3">
    <source>
        <dbReference type="Proteomes" id="UP000235388"/>
    </source>
</evidence>
<name>A0A2N5SF05_9BASI</name>
<feature type="chain" id="PRO_5014685246" evidence="1">
    <location>
        <begin position="17"/>
        <end position="198"/>
    </location>
</feature>